<dbReference type="AlphaFoldDB" id="A2FR03"/>
<reference evidence="1" key="2">
    <citation type="journal article" date="2007" name="Science">
        <title>Draft genome sequence of the sexually transmitted pathogen Trichomonas vaginalis.</title>
        <authorList>
            <person name="Carlton J.M."/>
            <person name="Hirt R.P."/>
            <person name="Silva J.C."/>
            <person name="Delcher A.L."/>
            <person name="Schatz M."/>
            <person name="Zhao Q."/>
            <person name="Wortman J.R."/>
            <person name="Bidwell S.L."/>
            <person name="Alsmark U.C.M."/>
            <person name="Besteiro S."/>
            <person name="Sicheritz-Ponten T."/>
            <person name="Noel C.J."/>
            <person name="Dacks J.B."/>
            <person name="Foster P.G."/>
            <person name="Simillion C."/>
            <person name="Van de Peer Y."/>
            <person name="Miranda-Saavedra D."/>
            <person name="Barton G.J."/>
            <person name="Westrop G.D."/>
            <person name="Mueller S."/>
            <person name="Dessi D."/>
            <person name="Fiori P.L."/>
            <person name="Ren Q."/>
            <person name="Paulsen I."/>
            <person name="Zhang H."/>
            <person name="Bastida-Corcuera F.D."/>
            <person name="Simoes-Barbosa A."/>
            <person name="Brown M.T."/>
            <person name="Hayes R.D."/>
            <person name="Mukherjee M."/>
            <person name="Okumura C.Y."/>
            <person name="Schneider R."/>
            <person name="Smith A.J."/>
            <person name="Vanacova S."/>
            <person name="Villalvazo M."/>
            <person name="Haas B.J."/>
            <person name="Pertea M."/>
            <person name="Feldblyum T.V."/>
            <person name="Utterback T.R."/>
            <person name="Shu C.L."/>
            <person name="Osoegawa K."/>
            <person name="de Jong P.J."/>
            <person name="Hrdy I."/>
            <person name="Horvathova L."/>
            <person name="Zubacova Z."/>
            <person name="Dolezal P."/>
            <person name="Malik S.B."/>
            <person name="Logsdon J.M. Jr."/>
            <person name="Henze K."/>
            <person name="Gupta A."/>
            <person name="Wang C.C."/>
            <person name="Dunne R.L."/>
            <person name="Upcroft J.A."/>
            <person name="Upcroft P."/>
            <person name="White O."/>
            <person name="Salzberg S.L."/>
            <person name="Tang P."/>
            <person name="Chiu C.-H."/>
            <person name="Lee Y.-S."/>
            <person name="Embley T.M."/>
            <person name="Coombs G.H."/>
            <person name="Mottram J.C."/>
            <person name="Tachezy J."/>
            <person name="Fraser-Liggett C.M."/>
            <person name="Johnson P.J."/>
        </authorList>
    </citation>
    <scope>NUCLEOTIDE SEQUENCE [LARGE SCALE GENOMIC DNA]</scope>
    <source>
        <strain evidence="1">G3</strain>
    </source>
</reference>
<dbReference type="Proteomes" id="UP000001542">
    <property type="component" value="Unassembled WGS sequence"/>
</dbReference>
<organism evidence="1 2">
    <name type="scientific">Trichomonas vaginalis (strain ATCC PRA-98 / G3)</name>
    <dbReference type="NCBI Taxonomy" id="412133"/>
    <lineage>
        <taxon>Eukaryota</taxon>
        <taxon>Metamonada</taxon>
        <taxon>Parabasalia</taxon>
        <taxon>Trichomonadida</taxon>
        <taxon>Trichomonadidae</taxon>
        <taxon>Trichomonas</taxon>
    </lineage>
</organism>
<keyword evidence="2" id="KW-1185">Reference proteome</keyword>
<gene>
    <name evidence="1" type="ORF">TVAG_317280</name>
</gene>
<protein>
    <submittedName>
        <fullName evidence="1">Uncharacterized protein</fullName>
    </submittedName>
</protein>
<dbReference type="RefSeq" id="XP_001305600.1">
    <property type="nucleotide sequence ID" value="XM_001305599.1"/>
</dbReference>
<dbReference type="Gene3D" id="1.20.960.40">
    <property type="match status" value="1"/>
</dbReference>
<dbReference type="KEGG" id="tva:4750383"/>
<dbReference type="EMBL" id="DS113954">
    <property type="protein sequence ID" value="EAX92670.1"/>
    <property type="molecule type" value="Genomic_DNA"/>
</dbReference>
<reference evidence="1" key="1">
    <citation type="submission" date="2006-10" db="EMBL/GenBank/DDBJ databases">
        <authorList>
            <person name="Amadeo P."/>
            <person name="Zhao Q."/>
            <person name="Wortman J."/>
            <person name="Fraser-Liggett C."/>
            <person name="Carlton J."/>
        </authorList>
    </citation>
    <scope>NUCLEOTIDE SEQUENCE</scope>
    <source>
        <strain evidence="1">G3</strain>
    </source>
</reference>
<name>A2FR03_TRIV3</name>
<dbReference type="SMR" id="A2FR03"/>
<sequence>MSFMNDFIQATQKDVVEEVQKLVEEKGIKEKVLQEAQQIAQKTANHLLDNNAPPPETYQGIDISNEDDLDEYLLVLEYLESIGFKFAPSVLRYESQHPEQMVNRKALCTKLGLRSYDRTPLLVQLIEERLNSFQDEEGE</sequence>
<evidence type="ECO:0000313" key="2">
    <source>
        <dbReference type="Proteomes" id="UP000001542"/>
    </source>
</evidence>
<dbReference type="VEuPathDB" id="TrichDB:TVAG_317280"/>
<proteinExistence type="predicted"/>
<evidence type="ECO:0000313" key="1">
    <source>
        <dbReference type="EMBL" id="EAX92670.1"/>
    </source>
</evidence>
<accession>A2FR03</accession>
<dbReference type="VEuPathDB" id="TrichDB:TVAGG3_0744410"/>
<dbReference type="InParanoid" id="A2FR03"/>